<dbReference type="RefSeq" id="WP_128251319.1">
    <property type="nucleotide sequence ID" value="NZ_CP034951.1"/>
</dbReference>
<reference evidence="3 4" key="1">
    <citation type="submission" date="2019-01" db="EMBL/GenBank/DDBJ databases">
        <title>Complete genome sequencing of Aequorivita sp. H23M31.</title>
        <authorList>
            <person name="Bae J.-W."/>
        </authorList>
    </citation>
    <scope>NUCLEOTIDE SEQUENCE [LARGE SCALE GENOMIC DNA]</scope>
    <source>
        <strain evidence="3 4">H23M31</strain>
    </source>
</reference>
<evidence type="ECO:0000313" key="3">
    <source>
        <dbReference type="EMBL" id="QAA82955.1"/>
    </source>
</evidence>
<protein>
    <submittedName>
        <fullName evidence="3">2TM domain-containing protein</fullName>
    </submittedName>
</protein>
<dbReference type="InterPro" id="IPR025698">
    <property type="entry name" value="2TM_dom"/>
</dbReference>
<proteinExistence type="predicted"/>
<keyword evidence="4" id="KW-1185">Reference proteome</keyword>
<dbReference type="EMBL" id="CP034951">
    <property type="protein sequence ID" value="QAA82955.1"/>
    <property type="molecule type" value="Genomic_DNA"/>
</dbReference>
<accession>A0A410G703</accession>
<evidence type="ECO:0000256" key="1">
    <source>
        <dbReference type="SAM" id="Phobius"/>
    </source>
</evidence>
<name>A0A410G703_9FLAO</name>
<feature type="domain" description="2TM" evidence="2">
    <location>
        <begin position="11"/>
        <end position="98"/>
    </location>
</feature>
<keyword evidence="1" id="KW-0472">Membrane</keyword>
<evidence type="ECO:0000259" key="2">
    <source>
        <dbReference type="Pfam" id="PF13239"/>
    </source>
</evidence>
<dbReference type="OrthoDB" id="8965954at2"/>
<sequence length="107" mass="12934">METKKSLKYLRAHKKVEILKHFYSHLAVFIIINTGIILVLANAFGKGPTYFSKWEVYFTLFFWGIGILFHALYVLFEITFRGGFLKRWEDRKMKQFLEEDRWSEFEN</sequence>
<dbReference type="Pfam" id="PF13239">
    <property type="entry name" value="2TM"/>
    <property type="match status" value="1"/>
</dbReference>
<gene>
    <name evidence="3" type="ORF">EI546_15060</name>
</gene>
<evidence type="ECO:0000313" key="4">
    <source>
        <dbReference type="Proteomes" id="UP000285517"/>
    </source>
</evidence>
<dbReference type="Proteomes" id="UP000285517">
    <property type="component" value="Chromosome"/>
</dbReference>
<organism evidence="3 4">
    <name type="scientific">Aequorivita ciconiae</name>
    <dbReference type="NCBI Taxonomy" id="2494375"/>
    <lineage>
        <taxon>Bacteria</taxon>
        <taxon>Pseudomonadati</taxon>
        <taxon>Bacteroidota</taxon>
        <taxon>Flavobacteriia</taxon>
        <taxon>Flavobacteriales</taxon>
        <taxon>Flavobacteriaceae</taxon>
        <taxon>Aequorivita</taxon>
    </lineage>
</organism>
<keyword evidence="1" id="KW-1133">Transmembrane helix</keyword>
<dbReference type="KEGG" id="aev:EI546_15060"/>
<feature type="transmembrane region" description="Helical" evidence="1">
    <location>
        <begin position="56"/>
        <end position="76"/>
    </location>
</feature>
<keyword evidence="1" id="KW-0812">Transmembrane</keyword>
<feature type="transmembrane region" description="Helical" evidence="1">
    <location>
        <begin position="21"/>
        <end position="44"/>
    </location>
</feature>
<dbReference type="AlphaFoldDB" id="A0A410G703"/>